<dbReference type="RefSeq" id="WP_208230009.1">
    <property type="nucleotide sequence ID" value="NZ_CP050854.1"/>
</dbReference>
<accession>A0ABX7US11</accession>
<dbReference type="EMBL" id="CP050854">
    <property type="protein sequence ID" value="QTF07367.1"/>
    <property type="molecule type" value="Genomic_DNA"/>
</dbReference>
<reference evidence="1 2" key="1">
    <citation type="submission" date="2020-03" db="EMBL/GenBank/DDBJ databases">
        <authorList>
            <person name="Bakhshi Ganjeh M."/>
        </authorList>
    </citation>
    <scope>NUCLEOTIDE SEQUENCE [LARGE SCALE GENOMIC DNA]</scope>
    <source>
        <strain evidence="2">Iran 50</strain>
    </source>
</reference>
<evidence type="ECO:0000313" key="2">
    <source>
        <dbReference type="Proteomes" id="UP000671960"/>
    </source>
</evidence>
<keyword evidence="2" id="KW-1185">Reference proteome</keyword>
<proteinExistence type="predicted"/>
<organism evidence="1 2">
    <name type="scientific">Brenneria izadpanahii</name>
    <dbReference type="NCBI Taxonomy" id="2722756"/>
    <lineage>
        <taxon>Bacteria</taxon>
        <taxon>Pseudomonadati</taxon>
        <taxon>Pseudomonadota</taxon>
        <taxon>Gammaproteobacteria</taxon>
        <taxon>Enterobacterales</taxon>
        <taxon>Pectobacteriaceae</taxon>
        <taxon>Brenneria</taxon>
    </lineage>
</organism>
<protein>
    <submittedName>
        <fullName evidence="1">Uncharacterized protein</fullName>
    </submittedName>
</protein>
<dbReference type="Proteomes" id="UP000671960">
    <property type="component" value="Chromosome"/>
</dbReference>
<gene>
    <name evidence="1" type="ORF">HC231_05055</name>
</gene>
<sequence>MSTLIKKATREMDKLDWGSLDILAEYLYTPHWIAEFDDKKSKFYNIIIIYRDLDRFGQESLKSYLAYRKNKIISER</sequence>
<evidence type="ECO:0000313" key="1">
    <source>
        <dbReference type="EMBL" id="QTF07367.1"/>
    </source>
</evidence>
<name>A0ABX7US11_9GAMM</name>